<gene>
    <name evidence="3" type="ORF">GCM10009759_04340</name>
</gene>
<evidence type="ECO:0000256" key="2">
    <source>
        <dbReference type="SAM" id="Phobius"/>
    </source>
</evidence>
<evidence type="ECO:0000313" key="3">
    <source>
        <dbReference type="EMBL" id="GAA2084932.1"/>
    </source>
</evidence>
<dbReference type="RefSeq" id="WP_344549949.1">
    <property type="nucleotide sequence ID" value="NZ_BAAANS010000002.1"/>
</dbReference>
<feature type="region of interest" description="Disordered" evidence="1">
    <location>
        <begin position="59"/>
        <end position="91"/>
    </location>
</feature>
<protein>
    <submittedName>
        <fullName evidence="3">Uncharacterized protein</fullName>
    </submittedName>
</protein>
<dbReference type="Proteomes" id="UP001500897">
    <property type="component" value="Unassembled WGS sequence"/>
</dbReference>
<keyword evidence="4" id="KW-1185">Reference proteome</keyword>
<reference evidence="3 4" key="1">
    <citation type="journal article" date="2019" name="Int. J. Syst. Evol. Microbiol.">
        <title>The Global Catalogue of Microorganisms (GCM) 10K type strain sequencing project: providing services to taxonomists for standard genome sequencing and annotation.</title>
        <authorList>
            <consortium name="The Broad Institute Genomics Platform"/>
            <consortium name="The Broad Institute Genome Sequencing Center for Infectious Disease"/>
            <person name="Wu L."/>
            <person name="Ma J."/>
        </authorList>
    </citation>
    <scope>NUCLEOTIDE SEQUENCE [LARGE SCALE GENOMIC DNA]</scope>
    <source>
        <strain evidence="3 4">JCM 14559</strain>
    </source>
</reference>
<dbReference type="EMBL" id="BAAANS010000002">
    <property type="protein sequence ID" value="GAA2084932.1"/>
    <property type="molecule type" value="Genomic_DNA"/>
</dbReference>
<name>A0ABN2W8W7_9ACTN</name>
<organism evidence="3 4">
    <name type="scientific">Kitasatospora saccharophila</name>
    <dbReference type="NCBI Taxonomy" id="407973"/>
    <lineage>
        <taxon>Bacteria</taxon>
        <taxon>Bacillati</taxon>
        <taxon>Actinomycetota</taxon>
        <taxon>Actinomycetes</taxon>
        <taxon>Kitasatosporales</taxon>
        <taxon>Streptomycetaceae</taxon>
        <taxon>Kitasatospora</taxon>
    </lineage>
</organism>
<evidence type="ECO:0000313" key="4">
    <source>
        <dbReference type="Proteomes" id="UP001500897"/>
    </source>
</evidence>
<keyword evidence="2" id="KW-0472">Membrane</keyword>
<feature type="transmembrane region" description="Helical" evidence="2">
    <location>
        <begin position="12"/>
        <end position="36"/>
    </location>
</feature>
<sequence length="91" mass="9010">MVQADLAPAGWAVVAVAAIGGAVLVVGALFDFLALVCRKAAVLAGEVQSARRAWRALRGAGDEAAGGGPDDLRQGDIVAGLSDRAGGGRRG</sequence>
<evidence type="ECO:0000256" key="1">
    <source>
        <dbReference type="SAM" id="MobiDB-lite"/>
    </source>
</evidence>
<comment type="caution">
    <text evidence="3">The sequence shown here is derived from an EMBL/GenBank/DDBJ whole genome shotgun (WGS) entry which is preliminary data.</text>
</comment>
<keyword evidence="2" id="KW-1133">Transmembrane helix</keyword>
<proteinExistence type="predicted"/>
<keyword evidence="2" id="KW-0812">Transmembrane</keyword>
<accession>A0ABN2W8W7</accession>